<dbReference type="Pfam" id="PF21833">
    <property type="entry name" value="DUF6893"/>
    <property type="match status" value="1"/>
</dbReference>
<dbReference type="InterPro" id="IPR054188">
    <property type="entry name" value="DUF6893"/>
</dbReference>
<name>A0A1H8SRV6_9ACTN</name>
<evidence type="ECO:0000313" key="2">
    <source>
        <dbReference type="Proteomes" id="UP000181951"/>
    </source>
</evidence>
<gene>
    <name evidence="1" type="ORF">SAMN05216267_104516</name>
</gene>
<organism evidence="1 2">
    <name type="scientific">Actinacidiphila rubida</name>
    <dbReference type="NCBI Taxonomy" id="310780"/>
    <lineage>
        <taxon>Bacteria</taxon>
        <taxon>Bacillati</taxon>
        <taxon>Actinomycetota</taxon>
        <taxon>Actinomycetes</taxon>
        <taxon>Kitasatosporales</taxon>
        <taxon>Streptomycetaceae</taxon>
        <taxon>Actinacidiphila</taxon>
    </lineage>
</organism>
<accession>A0A1H8SRV6</accession>
<dbReference type="EMBL" id="FODD01000045">
    <property type="protein sequence ID" value="SEO81315.1"/>
    <property type="molecule type" value="Genomic_DNA"/>
</dbReference>
<dbReference type="Proteomes" id="UP000181951">
    <property type="component" value="Unassembled WGS sequence"/>
</dbReference>
<protein>
    <submittedName>
        <fullName evidence="1">Uncharacterized protein</fullName>
    </submittedName>
</protein>
<proteinExistence type="predicted"/>
<evidence type="ECO:0000313" key="1">
    <source>
        <dbReference type="EMBL" id="SEO81315.1"/>
    </source>
</evidence>
<sequence length="32" mass="3485">MKYVFGAVLGGLAAVVATSLPDVRRYLKMRAM</sequence>
<keyword evidence="2" id="KW-1185">Reference proteome</keyword>
<dbReference type="STRING" id="310780.SAMN05216267_104516"/>
<reference evidence="1 2" key="1">
    <citation type="submission" date="2016-10" db="EMBL/GenBank/DDBJ databases">
        <authorList>
            <person name="de Groot N.N."/>
        </authorList>
    </citation>
    <scope>NUCLEOTIDE SEQUENCE [LARGE SCALE GENOMIC DNA]</scope>
    <source>
        <strain evidence="1 2">CGMCC 4.2026</strain>
    </source>
</reference>
<dbReference type="AlphaFoldDB" id="A0A1H8SRV6"/>
<dbReference type="RefSeq" id="WP_407640347.1">
    <property type="nucleotide sequence ID" value="NZ_FODD01000045.1"/>
</dbReference>